<feature type="transmembrane region" description="Helical" evidence="2">
    <location>
        <begin position="6"/>
        <end position="27"/>
    </location>
</feature>
<evidence type="ECO:0000256" key="1">
    <source>
        <dbReference type="SAM" id="MobiDB-lite"/>
    </source>
</evidence>
<accession>A0A6H9Z0V9</accession>
<dbReference type="GO" id="GO:0016747">
    <property type="term" value="F:acyltransferase activity, transferring groups other than amino-acyl groups"/>
    <property type="evidence" value="ECO:0007669"/>
    <property type="project" value="TreeGrafter"/>
</dbReference>
<evidence type="ECO:0000256" key="2">
    <source>
        <dbReference type="SAM" id="Phobius"/>
    </source>
</evidence>
<keyword evidence="2" id="KW-0472">Membrane</keyword>
<feature type="region of interest" description="Disordered" evidence="1">
    <location>
        <begin position="90"/>
        <end position="122"/>
    </location>
</feature>
<gene>
    <name evidence="3" type="ORF">F8566_03880</name>
</gene>
<dbReference type="OrthoDB" id="3670437at2"/>
<feature type="transmembrane region" description="Helical" evidence="2">
    <location>
        <begin position="47"/>
        <end position="73"/>
    </location>
</feature>
<dbReference type="AlphaFoldDB" id="A0A6H9Z0V9"/>
<dbReference type="InterPro" id="IPR029058">
    <property type="entry name" value="AB_hydrolase_fold"/>
</dbReference>
<dbReference type="PANTHER" id="PTHR48098">
    <property type="entry name" value="ENTEROCHELIN ESTERASE-RELATED"/>
    <property type="match status" value="1"/>
</dbReference>
<dbReference type="InterPro" id="IPR050583">
    <property type="entry name" value="Mycobacterial_A85_antigen"/>
</dbReference>
<dbReference type="Gene3D" id="3.40.50.1820">
    <property type="entry name" value="alpha/beta hydrolase"/>
    <property type="match status" value="1"/>
</dbReference>
<keyword evidence="4" id="KW-1185">Reference proteome</keyword>
<feature type="region of interest" description="Disordered" evidence="1">
    <location>
        <begin position="206"/>
        <end position="232"/>
    </location>
</feature>
<dbReference type="PANTHER" id="PTHR48098:SF1">
    <property type="entry name" value="DIACYLGLYCEROL ACYLTRANSFERASE_MYCOLYLTRANSFERASE AG85A"/>
    <property type="match status" value="1"/>
</dbReference>
<dbReference type="RefSeq" id="WP_151558109.1">
    <property type="nucleotide sequence ID" value="NZ_WBMT01000002.1"/>
</dbReference>
<evidence type="ECO:0000313" key="3">
    <source>
        <dbReference type="EMBL" id="KAB2351405.1"/>
    </source>
</evidence>
<proteinExistence type="predicted"/>
<dbReference type="EMBL" id="WBMT01000002">
    <property type="protein sequence ID" value="KAB2351405.1"/>
    <property type="molecule type" value="Genomic_DNA"/>
</dbReference>
<organism evidence="3 4">
    <name type="scientific">Actinomadura rudentiformis</name>
    <dbReference type="NCBI Taxonomy" id="359158"/>
    <lineage>
        <taxon>Bacteria</taxon>
        <taxon>Bacillati</taxon>
        <taxon>Actinomycetota</taxon>
        <taxon>Actinomycetes</taxon>
        <taxon>Streptosporangiales</taxon>
        <taxon>Thermomonosporaceae</taxon>
        <taxon>Actinomadura</taxon>
    </lineage>
</organism>
<name>A0A6H9Z0V9_9ACTN</name>
<dbReference type="Proteomes" id="UP000468735">
    <property type="component" value="Unassembled WGS sequence"/>
</dbReference>
<reference evidence="3 4" key="1">
    <citation type="submission" date="2019-09" db="EMBL/GenBank/DDBJ databases">
        <title>Actinomadura physcomitrii sp. nov., a novel actinomycete isolated from moss [Physcomitrium sphaericum (Ludw) Fuernr].</title>
        <authorList>
            <person name="Zhuang X."/>
            <person name="Liu C."/>
        </authorList>
    </citation>
    <scope>NUCLEOTIDE SEQUENCE [LARGE SCALE GENOMIC DNA]</scope>
    <source>
        <strain evidence="3 4">HMC1</strain>
    </source>
</reference>
<keyword evidence="2" id="KW-0812">Transmembrane</keyword>
<sequence>MTSLEPTSAGLILPVCLLAAAVFVLSVRRWPRLTGRGAGPLLGRAGLLLTCQVTLTAAIILISNRYFVFYATWKDLLGSDRVNVQVKQVQQSKGKEADPTSLVRRTTTDLGPSRRGREHDPVRDGQVDRLEITGARSGLEGQAYVYLPPEYFKPGHTARRLPVTIFMSGAPSDDRLAWIKQARLPRSAADGSAGPPMISVMIRSPRGLSPVKQPPAGPEGAKGLPHAGKPAPGRPDACLDVPGQRGGRAETFFAQDLPVALGDTYRLPQTRQGWGIAGFGESGQCAARLAMLHSDRFAAAASVSGVFTPAEGPYYGGSKAYQQDNELLWRLKNLPAPPISFLAAVGKADPKTEQQAAAFVKLVRPPMRAEQMALAASPETLKGWQGHIPHVADWLARHLRAEQ</sequence>
<comment type="caution">
    <text evidence="3">The sequence shown here is derived from an EMBL/GenBank/DDBJ whole genome shotgun (WGS) entry which is preliminary data.</text>
</comment>
<dbReference type="SUPFAM" id="SSF53474">
    <property type="entry name" value="alpha/beta-Hydrolases"/>
    <property type="match status" value="1"/>
</dbReference>
<protein>
    <submittedName>
        <fullName evidence="3">Esterase family protein</fullName>
    </submittedName>
</protein>
<keyword evidence="2" id="KW-1133">Transmembrane helix</keyword>
<evidence type="ECO:0000313" key="4">
    <source>
        <dbReference type="Proteomes" id="UP000468735"/>
    </source>
</evidence>